<evidence type="ECO:0000313" key="2">
    <source>
        <dbReference type="EMBL" id="KKN00163.1"/>
    </source>
</evidence>
<dbReference type="EMBL" id="LAZR01005408">
    <property type="protein sequence ID" value="KKN00163.1"/>
    <property type="molecule type" value="Genomic_DNA"/>
</dbReference>
<proteinExistence type="predicted"/>
<reference evidence="2" key="1">
    <citation type="journal article" date="2015" name="Nature">
        <title>Complex archaea that bridge the gap between prokaryotes and eukaryotes.</title>
        <authorList>
            <person name="Spang A."/>
            <person name="Saw J.H."/>
            <person name="Jorgensen S.L."/>
            <person name="Zaremba-Niedzwiedzka K."/>
            <person name="Martijn J."/>
            <person name="Lind A.E."/>
            <person name="van Eijk R."/>
            <person name="Schleper C."/>
            <person name="Guy L."/>
            <person name="Ettema T.J."/>
        </authorList>
    </citation>
    <scope>NUCLEOTIDE SEQUENCE</scope>
</reference>
<comment type="caution">
    <text evidence="2">The sequence shown here is derived from an EMBL/GenBank/DDBJ whole genome shotgun (WGS) entry which is preliminary data.</text>
</comment>
<dbReference type="AlphaFoldDB" id="A0A0F9Q443"/>
<feature type="region of interest" description="Disordered" evidence="1">
    <location>
        <begin position="99"/>
        <end position="128"/>
    </location>
</feature>
<accession>A0A0F9Q443</accession>
<gene>
    <name evidence="2" type="ORF">LCGC14_1140570</name>
</gene>
<sequence>MTTESALEQMINKDIKEVLTMDEIKKPEADPTPKGQDLPKGDESNSTKVPGNITPEEHKKGIEDAVAQYGDRIKRETIDPITQERDTFKAQAEQAVKDAKDATATLEETRSHISDLESDIEAFDEDTEDPNKLTKLRKELRDARGKVREEFRDKENALEELRKTTEAERLEWAGTVAEAQAFRFDGELVKLVDECEGDVTVNFTKLKTTCEKAGIKTKEGAEAIAETFLTKKVVDPDLVDDSGVSRGGDTQLSELPIKERMEELNKRVLAKQKV</sequence>
<feature type="compositionally biased region" description="Acidic residues" evidence="1">
    <location>
        <begin position="116"/>
        <end position="128"/>
    </location>
</feature>
<organism evidence="2">
    <name type="scientific">marine sediment metagenome</name>
    <dbReference type="NCBI Taxonomy" id="412755"/>
    <lineage>
        <taxon>unclassified sequences</taxon>
        <taxon>metagenomes</taxon>
        <taxon>ecological metagenomes</taxon>
    </lineage>
</organism>
<feature type="region of interest" description="Disordered" evidence="1">
    <location>
        <begin position="17"/>
        <end position="61"/>
    </location>
</feature>
<protein>
    <submittedName>
        <fullName evidence="2">Uncharacterized protein</fullName>
    </submittedName>
</protein>
<evidence type="ECO:0000256" key="1">
    <source>
        <dbReference type="SAM" id="MobiDB-lite"/>
    </source>
</evidence>
<feature type="compositionally biased region" description="Basic and acidic residues" evidence="1">
    <location>
        <begin position="99"/>
        <end position="115"/>
    </location>
</feature>
<name>A0A0F9Q443_9ZZZZ</name>
<feature type="compositionally biased region" description="Basic and acidic residues" evidence="1">
    <location>
        <begin position="17"/>
        <end position="45"/>
    </location>
</feature>